<sequence>MVSKTTGSFAFLIGIILAVLLAIVGVLMPGVIDANLSAILMLILVILGLIVGILNVKDKHITDFLIATMAVALVGNTAGGLLVLDTVILPVGSLLVAIVMNIVALVAPAALVLGLKQVWTLAKE</sequence>
<keyword evidence="1" id="KW-0812">Transmembrane</keyword>
<organism evidence="2 3">
    <name type="scientific">Candidatus Iainarchaeum sp</name>
    <dbReference type="NCBI Taxonomy" id="3101447"/>
    <lineage>
        <taxon>Archaea</taxon>
        <taxon>Candidatus Iainarchaeota</taxon>
        <taxon>Candidatus Iainarchaeia</taxon>
        <taxon>Candidatus Iainarchaeales</taxon>
        <taxon>Candidatus Iainarchaeaceae</taxon>
        <taxon>Candidatus Iainarchaeum</taxon>
    </lineage>
</organism>
<accession>A0A7K4BZ53</accession>
<feature type="transmembrane region" description="Helical" evidence="1">
    <location>
        <begin position="9"/>
        <end position="32"/>
    </location>
</feature>
<dbReference type="Proteomes" id="UP000526302">
    <property type="component" value="Unassembled WGS sequence"/>
</dbReference>
<evidence type="ECO:0000313" key="2">
    <source>
        <dbReference type="EMBL" id="NMA44359.1"/>
    </source>
</evidence>
<evidence type="ECO:0000313" key="3">
    <source>
        <dbReference type="Proteomes" id="UP000526302"/>
    </source>
</evidence>
<comment type="caution">
    <text evidence="2">The sequence shown here is derived from an EMBL/GenBank/DDBJ whole genome shotgun (WGS) entry which is preliminary data.</text>
</comment>
<dbReference type="EMBL" id="JAAZKV010000007">
    <property type="protein sequence ID" value="NMA44359.1"/>
    <property type="molecule type" value="Genomic_DNA"/>
</dbReference>
<proteinExistence type="predicted"/>
<dbReference type="AlphaFoldDB" id="A0A7K4BZ53"/>
<evidence type="ECO:0000256" key="1">
    <source>
        <dbReference type="SAM" id="Phobius"/>
    </source>
</evidence>
<feature type="transmembrane region" description="Helical" evidence="1">
    <location>
        <begin position="94"/>
        <end position="115"/>
    </location>
</feature>
<feature type="transmembrane region" description="Helical" evidence="1">
    <location>
        <begin position="64"/>
        <end position="88"/>
    </location>
</feature>
<gene>
    <name evidence="2" type="ORF">GX950_00910</name>
</gene>
<reference evidence="2 3" key="1">
    <citation type="journal article" date="2020" name="Biotechnol. Biofuels">
        <title>New insights from the biogas microbiome by comprehensive genome-resolved metagenomics of nearly 1600 species originating from multiple anaerobic digesters.</title>
        <authorList>
            <person name="Campanaro S."/>
            <person name="Treu L."/>
            <person name="Rodriguez-R L.M."/>
            <person name="Kovalovszki A."/>
            <person name="Ziels R.M."/>
            <person name="Maus I."/>
            <person name="Zhu X."/>
            <person name="Kougias P.G."/>
            <person name="Basile A."/>
            <person name="Luo G."/>
            <person name="Schluter A."/>
            <person name="Konstantinidis K.T."/>
            <person name="Angelidaki I."/>
        </authorList>
    </citation>
    <scope>NUCLEOTIDE SEQUENCE [LARGE SCALE GENOMIC DNA]</scope>
    <source>
        <strain evidence="2">AS22ysBPME_79</strain>
    </source>
</reference>
<keyword evidence="1" id="KW-0472">Membrane</keyword>
<feature type="transmembrane region" description="Helical" evidence="1">
    <location>
        <begin position="38"/>
        <end position="57"/>
    </location>
</feature>
<keyword evidence="1" id="KW-1133">Transmembrane helix</keyword>
<protein>
    <submittedName>
        <fullName evidence="2">Uncharacterized protein</fullName>
    </submittedName>
</protein>
<name>A0A7K4BZ53_9ARCH</name>